<dbReference type="Proteomes" id="UP001197093">
    <property type="component" value="Unassembled WGS sequence"/>
</dbReference>
<dbReference type="EMBL" id="JAHCVI010000004">
    <property type="protein sequence ID" value="KAG7285830.1"/>
    <property type="molecule type" value="Genomic_DNA"/>
</dbReference>
<gene>
    <name evidence="1" type="ORF">NEMBOFW57_008124</name>
</gene>
<dbReference type="AlphaFoldDB" id="A0AAD4ERC8"/>
<keyword evidence="2" id="KW-1185">Reference proteome</keyword>
<protein>
    <submittedName>
        <fullName evidence="1">Uncharacterized protein</fullName>
    </submittedName>
</protein>
<sequence>MPNIVHPKQALHLEGIHLAPGPLFSSSEMGKRVYGLFFGPHYAQAVADKDTLRNRATGVLSDIFALCLARVGTFTALHDSNLSWQVVAGDMAEQYRCIMKASEVEELVTVFSNARRKFLSLPRAAALTSPSTKLTAVIDRWLDAIGPEPQISSQPAPSLLLPMRSAPVESLLASFSLLAPSSSPAAAAANTSRSWPPSHLPAADVDFLKHGKIREHLGGVCWSAKGAMPVLPAEQSDPLALRLFVGWLAAAHTPPPPTNTFALFAAPVAFMNNKARQDWFRPSGYQSKMFGHVEGFLEYAADAFKSGKQMVLGLCTPFFATIQEAQTLGAGNLASGSGNSLEIFNNHAKLRRFGTAVMIRLVERNGVQGLQVVFFCPWDQHQWVKDSWRAYDWRLRLWKQQMMAAVEKWAAAKNVPIHEGYSGGSIAARKDRDADSVEMCAGWLMRVVTATEKTIPGVGEEDEWEWEEVCFFKKLENWGVVKDTEADEMDMDIYD</sequence>
<evidence type="ECO:0000313" key="2">
    <source>
        <dbReference type="Proteomes" id="UP001197093"/>
    </source>
</evidence>
<proteinExistence type="predicted"/>
<organism evidence="1 2">
    <name type="scientific">Staphylotrichum longicolle</name>
    <dbReference type="NCBI Taxonomy" id="669026"/>
    <lineage>
        <taxon>Eukaryota</taxon>
        <taxon>Fungi</taxon>
        <taxon>Dikarya</taxon>
        <taxon>Ascomycota</taxon>
        <taxon>Pezizomycotina</taxon>
        <taxon>Sordariomycetes</taxon>
        <taxon>Sordariomycetidae</taxon>
        <taxon>Sordariales</taxon>
        <taxon>Chaetomiaceae</taxon>
        <taxon>Staphylotrichum</taxon>
    </lineage>
</organism>
<name>A0AAD4ERC8_9PEZI</name>
<accession>A0AAD4ERC8</accession>
<evidence type="ECO:0000313" key="1">
    <source>
        <dbReference type="EMBL" id="KAG7285830.1"/>
    </source>
</evidence>
<reference evidence="1" key="1">
    <citation type="submission" date="2023-02" db="EMBL/GenBank/DDBJ databases">
        <authorList>
            <person name="Palmer J.M."/>
        </authorList>
    </citation>
    <scope>NUCLEOTIDE SEQUENCE</scope>
    <source>
        <strain evidence="1">FW57</strain>
    </source>
</reference>
<comment type="caution">
    <text evidence="1">The sequence shown here is derived from an EMBL/GenBank/DDBJ whole genome shotgun (WGS) entry which is preliminary data.</text>
</comment>